<proteinExistence type="predicted"/>
<accession>A0A7D7F143</accession>
<evidence type="ECO:0000313" key="1">
    <source>
        <dbReference type="EMBL" id="QMP82259.1"/>
    </source>
</evidence>
<protein>
    <submittedName>
        <fullName evidence="1">Uncharacterized protein</fullName>
    </submittedName>
</protein>
<sequence length="121" mass="13993">MNCVLTVNISDDNNISIIKEVGQVRVQSTVYCDCGVFYNYPLILDINRTSFKSYINSHNKVSSNFSIVPPKNICEFNNYIEELSIKLCVNKLELRHIYCIIVETYNNHDSRRNILVHGRCS</sequence>
<reference evidence="1" key="2">
    <citation type="submission" date="2020-03" db="EMBL/GenBank/DDBJ databases">
        <authorList>
            <person name="Kafer S."/>
            <person name="Paraskevopoulou S."/>
            <person name="Zirkel F."/>
            <person name="Wieseke N."/>
            <person name="Donath A."/>
            <person name="Petersen M."/>
            <person name="Jones T.C."/>
            <person name="Liu S."/>
            <person name="Zhou X."/>
            <person name="Middendorf M."/>
            <person name="Junglen S."/>
            <person name="Misof B."/>
            <person name="Drosten C."/>
        </authorList>
    </citation>
    <scope>NUCLEOTIDE SEQUENCE</scope>
    <source>
        <strain evidence="1">OKIAV238</strain>
    </source>
</reference>
<dbReference type="EMBL" id="MT153470">
    <property type="protein sequence ID" value="QMP82259.1"/>
    <property type="molecule type" value="Viral_cRNA"/>
</dbReference>
<reference evidence="1" key="1">
    <citation type="journal article" date="2019" name="PLoS Pathog.">
        <title>Re-assessing the diversity of negative strand RNA viruses in insects.</title>
        <authorList>
            <person name="Kafer S."/>
            <person name="Paraskevopoulou S."/>
            <person name="Zirkel F."/>
            <person name="Wieseke N."/>
            <person name="Donath A."/>
            <person name="Petersen M."/>
            <person name="Jones T.C."/>
            <person name="Liu S."/>
            <person name="Zhou X."/>
            <person name="Middendorf M."/>
            <person name="Junglen S."/>
            <person name="Misof B."/>
            <person name="Drosten C."/>
        </authorList>
    </citation>
    <scope>NUCLEOTIDE SEQUENCE</scope>
    <source>
        <strain evidence="1">OKIAV238</strain>
    </source>
</reference>
<name>A0A7D7F143_9VIRU</name>
<organism evidence="1">
    <name type="scientific">Blattodean phasma-related virus OKIAV238</name>
    <dbReference type="NCBI Taxonomy" id="2746317"/>
    <lineage>
        <taxon>Viruses</taxon>
        <taxon>Riboviria</taxon>
        <taxon>Orthornavirae</taxon>
        <taxon>Negarnaviricota</taxon>
        <taxon>Polyploviricotina</taxon>
        <taxon>Bunyaviricetes</taxon>
        <taxon>Elliovirales</taxon>
        <taxon>Phasmaviridae</taxon>
    </lineage>
</organism>